<feature type="transmembrane region" description="Helical" evidence="2">
    <location>
        <begin position="143"/>
        <end position="164"/>
    </location>
</feature>
<dbReference type="AlphaFoldDB" id="A0A9P4J5V7"/>
<reference evidence="3" key="1">
    <citation type="journal article" date="2020" name="Stud. Mycol.">
        <title>101 Dothideomycetes genomes: a test case for predicting lifestyles and emergence of pathogens.</title>
        <authorList>
            <person name="Haridas S."/>
            <person name="Albert R."/>
            <person name="Binder M."/>
            <person name="Bloem J."/>
            <person name="Labutti K."/>
            <person name="Salamov A."/>
            <person name="Andreopoulos B."/>
            <person name="Baker S."/>
            <person name="Barry K."/>
            <person name="Bills G."/>
            <person name="Bluhm B."/>
            <person name="Cannon C."/>
            <person name="Castanera R."/>
            <person name="Culley D."/>
            <person name="Daum C."/>
            <person name="Ezra D."/>
            <person name="Gonzalez J."/>
            <person name="Henrissat B."/>
            <person name="Kuo A."/>
            <person name="Liang C."/>
            <person name="Lipzen A."/>
            <person name="Lutzoni F."/>
            <person name="Magnuson J."/>
            <person name="Mondo S."/>
            <person name="Nolan M."/>
            <person name="Ohm R."/>
            <person name="Pangilinan J."/>
            <person name="Park H.-J."/>
            <person name="Ramirez L."/>
            <person name="Alfaro M."/>
            <person name="Sun H."/>
            <person name="Tritt A."/>
            <person name="Yoshinaga Y."/>
            <person name="Zwiers L.-H."/>
            <person name="Turgeon B."/>
            <person name="Goodwin S."/>
            <person name="Spatafora J."/>
            <person name="Crous P."/>
            <person name="Grigoriev I."/>
        </authorList>
    </citation>
    <scope>NUCLEOTIDE SEQUENCE</scope>
    <source>
        <strain evidence="3">CBS 260.36</strain>
    </source>
</reference>
<accession>A0A9P4J5V7</accession>
<keyword evidence="2" id="KW-1133">Transmembrane helix</keyword>
<feature type="transmembrane region" description="Helical" evidence="2">
    <location>
        <begin position="62"/>
        <end position="80"/>
    </location>
</feature>
<protein>
    <submittedName>
        <fullName evidence="3">Uncharacterized protein</fullName>
    </submittedName>
</protein>
<keyword evidence="2" id="KW-0472">Membrane</keyword>
<evidence type="ECO:0000256" key="1">
    <source>
        <dbReference type="SAM" id="MobiDB-lite"/>
    </source>
</evidence>
<comment type="caution">
    <text evidence="3">The sequence shown here is derived from an EMBL/GenBank/DDBJ whole genome shotgun (WGS) entry which is preliminary data.</text>
</comment>
<sequence length="253" mass="27400">MGKGKDAEAAPSAHCSGLPSSGPHQSWMSQYLRDAIGSVGWFVWIIVWNLSAAYRHKELSNLYNLALSIISGAIGVWYTRSENIDRLVHFYKSGTGSKWDYALGILSVAGKSFFFGVMGWSLTDIVEALALWLTRGGSLTPEIRAFMTYAMFVLIIGGLCMNIVPKVVSRLTVYPLWLLFGQPVEAPSARRPVGELVLAIAAGIGLWASLRKQEEILQALYPAFMAMYGVGNGPGGNVTLDVKHSDSPSAGVV</sequence>
<dbReference type="Proteomes" id="UP000799439">
    <property type="component" value="Unassembled WGS sequence"/>
</dbReference>
<feature type="region of interest" description="Disordered" evidence="1">
    <location>
        <begin position="1"/>
        <end position="23"/>
    </location>
</feature>
<organism evidence="3 4">
    <name type="scientific">Myriangium duriaei CBS 260.36</name>
    <dbReference type="NCBI Taxonomy" id="1168546"/>
    <lineage>
        <taxon>Eukaryota</taxon>
        <taxon>Fungi</taxon>
        <taxon>Dikarya</taxon>
        <taxon>Ascomycota</taxon>
        <taxon>Pezizomycotina</taxon>
        <taxon>Dothideomycetes</taxon>
        <taxon>Dothideomycetidae</taxon>
        <taxon>Myriangiales</taxon>
        <taxon>Myriangiaceae</taxon>
        <taxon>Myriangium</taxon>
    </lineage>
</organism>
<evidence type="ECO:0000256" key="2">
    <source>
        <dbReference type="SAM" id="Phobius"/>
    </source>
</evidence>
<name>A0A9P4J5V7_9PEZI</name>
<keyword evidence="4" id="KW-1185">Reference proteome</keyword>
<feature type="transmembrane region" description="Helical" evidence="2">
    <location>
        <begin position="101"/>
        <end position="123"/>
    </location>
</feature>
<dbReference type="EMBL" id="ML996083">
    <property type="protein sequence ID" value="KAF2155394.1"/>
    <property type="molecule type" value="Genomic_DNA"/>
</dbReference>
<proteinExistence type="predicted"/>
<feature type="transmembrane region" description="Helical" evidence="2">
    <location>
        <begin position="31"/>
        <end position="50"/>
    </location>
</feature>
<keyword evidence="2" id="KW-0812">Transmembrane</keyword>
<evidence type="ECO:0000313" key="3">
    <source>
        <dbReference type="EMBL" id="KAF2155394.1"/>
    </source>
</evidence>
<gene>
    <name evidence="3" type="ORF">K461DRAFT_276604</name>
</gene>
<evidence type="ECO:0000313" key="4">
    <source>
        <dbReference type="Proteomes" id="UP000799439"/>
    </source>
</evidence>